<dbReference type="Proteomes" id="UP000199072">
    <property type="component" value="Unassembled WGS sequence"/>
</dbReference>
<organism evidence="1 2">
    <name type="scientific">Mucilaginibacter pineti</name>
    <dbReference type="NCBI Taxonomy" id="1391627"/>
    <lineage>
        <taxon>Bacteria</taxon>
        <taxon>Pseudomonadati</taxon>
        <taxon>Bacteroidota</taxon>
        <taxon>Sphingobacteriia</taxon>
        <taxon>Sphingobacteriales</taxon>
        <taxon>Sphingobacteriaceae</taxon>
        <taxon>Mucilaginibacter</taxon>
    </lineage>
</organism>
<dbReference type="Pfam" id="PF16267">
    <property type="entry name" value="DUF4920"/>
    <property type="match status" value="1"/>
</dbReference>
<evidence type="ECO:0000313" key="2">
    <source>
        <dbReference type="Proteomes" id="UP000199072"/>
    </source>
</evidence>
<gene>
    <name evidence="1" type="ORF">SAMN05216464_107101</name>
</gene>
<dbReference type="STRING" id="1391627.SAMN05216464_107101"/>
<dbReference type="AlphaFoldDB" id="A0A1G7DSC3"/>
<accession>A0A1G7DSC3</accession>
<reference evidence="1 2" key="1">
    <citation type="submission" date="2016-10" db="EMBL/GenBank/DDBJ databases">
        <authorList>
            <person name="de Groot N.N."/>
        </authorList>
    </citation>
    <scope>NUCLEOTIDE SEQUENCE [LARGE SCALE GENOMIC DNA]</scope>
    <source>
        <strain evidence="1 2">47C3B</strain>
    </source>
</reference>
<dbReference type="InterPro" id="IPR032577">
    <property type="entry name" value="DUF4920"/>
</dbReference>
<dbReference type="EMBL" id="FNAI01000007">
    <property type="protein sequence ID" value="SDE54383.1"/>
    <property type="molecule type" value="Genomic_DNA"/>
</dbReference>
<name>A0A1G7DSC3_9SPHI</name>
<evidence type="ECO:0000313" key="1">
    <source>
        <dbReference type="EMBL" id="SDE54383.1"/>
    </source>
</evidence>
<dbReference type="RefSeq" id="WP_143014139.1">
    <property type="nucleotide sequence ID" value="NZ_FNAI01000007.1"/>
</dbReference>
<sequence length="154" mass="17089">MKVFPLLVLLFYTVTVSAQKHVHLPHGMVYGKRPDTMALQDAKKIEAFMGKKTRISTTIEGKVTRVTKEKGGWFELDAGDGRIIAAHFSDYNINIPANLAGRTVIIEGVAAKQFIADDLQHMAGDTVTGKKQHQVKTDPKKRIVFEVKGLMVDI</sequence>
<keyword evidence="2" id="KW-1185">Reference proteome</keyword>
<protein>
    <recommendedName>
        <fullName evidence="3">DUF4920 domain-containing protein</fullName>
    </recommendedName>
</protein>
<evidence type="ECO:0008006" key="3">
    <source>
        <dbReference type="Google" id="ProtNLM"/>
    </source>
</evidence>
<proteinExistence type="predicted"/>
<dbReference type="OrthoDB" id="794173at2"/>